<feature type="chain" id="PRO_5002746210" description="DUF3179 domain-containing protein" evidence="1">
    <location>
        <begin position="24"/>
        <end position="389"/>
    </location>
</feature>
<sequence>MKRPLLLTTFLTLVLVACSTSSVQVTSTSTPANPTALASLLADLPDGAGQFRTDFSRHSVPFAEIRSGGPPKDGIPAIDNPRFVSVTAANEWLRPREPVIALVIGQEARAYPIQILMWHEIVNDTVNDIPVTVTFCPLCNTAIVFERRLSSQILDFGTTGLLRYSNLVMYDRQTESWWQQATGEAIVGELTGHRLAFIPAAIVAWETFAAGYPDGRVLSRETGYVRDYGRNPYLGYDDIERSPFLYDGPPTPDALPAMARVLTVDHNGEAVAYPFDTLAAMQVIHDEVGGLPIVVVWRAGAASALDSAQIADGRDVGMAIAYQRIVNGQTVQFTIADDHLIDSETGTRWDLFGRAIDGPLAGVTLTPVPAIDHFWFSWAAFRPDTRIYR</sequence>
<protein>
    <recommendedName>
        <fullName evidence="4">DUF3179 domain-containing protein</fullName>
    </recommendedName>
</protein>
<evidence type="ECO:0008006" key="4">
    <source>
        <dbReference type="Google" id="ProtNLM"/>
    </source>
</evidence>
<evidence type="ECO:0000313" key="2">
    <source>
        <dbReference type="EMBL" id="ABY33795.1"/>
    </source>
</evidence>
<accession>A9WEN6</accession>
<reference evidence="3" key="1">
    <citation type="journal article" date="2011" name="BMC Genomics">
        <title>Complete genome sequence of the filamentous anoxygenic phototrophic bacterium Chloroflexus aurantiacus.</title>
        <authorList>
            <person name="Tang K.H."/>
            <person name="Barry K."/>
            <person name="Chertkov O."/>
            <person name="Dalin E."/>
            <person name="Han C.S."/>
            <person name="Hauser L.J."/>
            <person name="Honchak B.M."/>
            <person name="Karbach L.E."/>
            <person name="Land M.L."/>
            <person name="Lapidus A."/>
            <person name="Larimer F.W."/>
            <person name="Mikhailova N."/>
            <person name="Pitluck S."/>
            <person name="Pierson B.K."/>
            <person name="Blankenship R.E."/>
        </authorList>
    </citation>
    <scope>NUCLEOTIDE SEQUENCE [LARGE SCALE GENOMIC DNA]</scope>
    <source>
        <strain evidence="3">ATCC 29366 / DSM 635 / J-10-fl</strain>
    </source>
</reference>
<dbReference type="Pfam" id="PF11376">
    <property type="entry name" value="DUF3179"/>
    <property type="match status" value="1"/>
</dbReference>
<dbReference type="InterPro" id="IPR021516">
    <property type="entry name" value="DUF3179"/>
</dbReference>
<evidence type="ECO:0000256" key="1">
    <source>
        <dbReference type="SAM" id="SignalP"/>
    </source>
</evidence>
<dbReference type="EnsemblBacteria" id="ABY33795">
    <property type="protein sequence ID" value="ABY33795"/>
    <property type="gene ID" value="Caur_0549"/>
</dbReference>
<keyword evidence="1" id="KW-0732">Signal</keyword>
<dbReference type="InParanoid" id="A9WEN6"/>
<name>A9WEN6_CHLAA</name>
<dbReference type="Proteomes" id="UP000002008">
    <property type="component" value="Chromosome"/>
</dbReference>
<dbReference type="PATRIC" id="fig|324602.8.peg.624"/>
<dbReference type="EMBL" id="CP000909">
    <property type="protein sequence ID" value="ABY33795.1"/>
    <property type="molecule type" value="Genomic_DNA"/>
</dbReference>
<dbReference type="RefSeq" id="WP_012256451.1">
    <property type="nucleotide sequence ID" value="NC_010175.1"/>
</dbReference>
<dbReference type="STRING" id="324602.Caur_0549"/>
<dbReference type="HOGENOM" id="CLU_037493_1_0_0"/>
<gene>
    <name evidence="2" type="ordered locus">Caur_0549</name>
</gene>
<feature type="signal peptide" evidence="1">
    <location>
        <begin position="1"/>
        <end position="23"/>
    </location>
</feature>
<dbReference type="PROSITE" id="PS51257">
    <property type="entry name" value="PROKAR_LIPOPROTEIN"/>
    <property type="match status" value="1"/>
</dbReference>
<dbReference type="KEGG" id="cau:Caur_0549"/>
<dbReference type="AlphaFoldDB" id="A9WEN6"/>
<dbReference type="eggNOG" id="COG2128">
    <property type="taxonomic scope" value="Bacteria"/>
</dbReference>
<evidence type="ECO:0000313" key="3">
    <source>
        <dbReference type="Proteomes" id="UP000002008"/>
    </source>
</evidence>
<keyword evidence="3" id="KW-1185">Reference proteome</keyword>
<organism evidence="2 3">
    <name type="scientific">Chloroflexus aurantiacus (strain ATCC 29366 / DSM 635 / J-10-fl)</name>
    <dbReference type="NCBI Taxonomy" id="324602"/>
    <lineage>
        <taxon>Bacteria</taxon>
        <taxon>Bacillati</taxon>
        <taxon>Chloroflexota</taxon>
        <taxon>Chloroflexia</taxon>
        <taxon>Chloroflexales</taxon>
        <taxon>Chloroflexineae</taxon>
        <taxon>Chloroflexaceae</taxon>
        <taxon>Chloroflexus</taxon>
    </lineage>
</organism>
<proteinExistence type="predicted"/>